<dbReference type="Proteomes" id="UP001251528">
    <property type="component" value="Unassembled WGS sequence"/>
</dbReference>
<comment type="similarity">
    <text evidence="1">Belongs to the amidase family.</text>
</comment>
<evidence type="ECO:0000256" key="1">
    <source>
        <dbReference type="ARBA" id="ARBA00009199"/>
    </source>
</evidence>
<feature type="binding site" evidence="4">
    <location>
        <begin position="242"/>
        <end position="245"/>
    </location>
    <ligand>
        <name>substrate</name>
    </ligand>
</feature>
<name>A0AAJ0CKT7_9HYPO</name>
<feature type="domain" description="Amidase" evidence="5">
    <location>
        <begin position="92"/>
        <end position="544"/>
    </location>
</feature>
<feature type="active site" description="Acyl-ester intermediate" evidence="3">
    <location>
        <position position="245"/>
    </location>
</feature>
<keyword evidence="2" id="KW-0378">Hydrolase</keyword>
<dbReference type="AlphaFoldDB" id="A0AAJ0CKT7"/>
<evidence type="ECO:0000313" key="7">
    <source>
        <dbReference type="Proteomes" id="UP001251528"/>
    </source>
</evidence>
<feature type="active site" description="Charge relay system" evidence="3">
    <location>
        <position position="221"/>
    </location>
</feature>
<dbReference type="Pfam" id="PF01425">
    <property type="entry name" value="Amidase"/>
    <property type="match status" value="1"/>
</dbReference>
<organism evidence="6 7">
    <name type="scientific">Conoideocrella luteorostrata</name>
    <dbReference type="NCBI Taxonomy" id="1105319"/>
    <lineage>
        <taxon>Eukaryota</taxon>
        <taxon>Fungi</taxon>
        <taxon>Dikarya</taxon>
        <taxon>Ascomycota</taxon>
        <taxon>Pezizomycotina</taxon>
        <taxon>Sordariomycetes</taxon>
        <taxon>Hypocreomycetidae</taxon>
        <taxon>Hypocreales</taxon>
        <taxon>Clavicipitaceae</taxon>
        <taxon>Conoideocrella</taxon>
    </lineage>
</organism>
<evidence type="ECO:0000313" key="6">
    <source>
        <dbReference type="EMBL" id="KAK2594700.1"/>
    </source>
</evidence>
<gene>
    <name evidence="6" type="ORF">QQS21_007610</name>
</gene>
<reference evidence="6" key="1">
    <citation type="submission" date="2023-06" db="EMBL/GenBank/DDBJ databases">
        <title>Conoideocrella luteorostrata (Hypocreales: Clavicipitaceae), a potential biocontrol fungus for elongate hemlock scale in United States Christmas tree production areas.</title>
        <authorList>
            <person name="Barrett H."/>
            <person name="Lovett B."/>
            <person name="Macias A.M."/>
            <person name="Stajich J.E."/>
            <person name="Kasson M.T."/>
        </authorList>
    </citation>
    <scope>NUCLEOTIDE SEQUENCE</scope>
    <source>
        <strain evidence="6">ARSEF 14590</strain>
    </source>
</reference>
<proteinExistence type="inferred from homology"/>
<protein>
    <recommendedName>
        <fullName evidence="5">Amidase domain-containing protein</fullName>
    </recommendedName>
</protein>
<feature type="binding site" evidence="4">
    <location>
        <position position="196"/>
    </location>
    <ligand>
        <name>substrate</name>
    </ligand>
</feature>
<dbReference type="EMBL" id="JASWJB010000159">
    <property type="protein sequence ID" value="KAK2594700.1"/>
    <property type="molecule type" value="Genomic_DNA"/>
</dbReference>
<feature type="binding site" evidence="4">
    <location>
        <position position="221"/>
    </location>
    <ligand>
        <name>substrate</name>
    </ligand>
</feature>
<accession>A0AAJ0CKT7</accession>
<sequence>MPSIIPVIEPVPLPAGTPAYEEVRRSILQEFAASVPQSLLLPEETIRNPPKNVTGIPRQCGLLSDAELDITENYDATALAAAIASRKFTSVEVVTAFAKRAIIAHQLTCCLTEWFMDEAVCHARELDRHLESTGRTVGPFHGVPVSIKAHIPIAGHWSNRGYLDTRAKDESDSQMVAILRKAGAIFYCKTNQPQSIMHLESTSYYGRTLNPYNINLSAGGSTGGEAALIALRGSVVGVGTDIGGSIRGPSAFCGIYGFKTTARTLPMKGFLGGGVPAELNVICSTGPMCLTLRDVDLFMRVILAAKPWIEDPQIIPLPWTGLNSSASVPSPQSFKIGLMMHDGVIMPQPPVTRALEWAKSQLEGRGFQVKPFKPYKAARIVKNLREAYWPATAAFIDAHLAISGEPKQPLTEWIEGDAPAKELSTTEVFQQRLLRDEMRTEFSLDWHKQDVDVVLCPAFVGPACSHDTAWYWDYTGIWNYLDCPGVVVPTPIKALAQGEEHYAEKEPLSEQCAEVRRLWEEGDFEDAPINLQFVGRRHHDRELLEVLAAVRDTLKLP</sequence>
<evidence type="ECO:0000256" key="2">
    <source>
        <dbReference type="ARBA" id="ARBA00022801"/>
    </source>
</evidence>
<dbReference type="InterPro" id="IPR036928">
    <property type="entry name" value="AS_sf"/>
</dbReference>
<dbReference type="Gene3D" id="3.90.1300.10">
    <property type="entry name" value="Amidase signature (AS) domain"/>
    <property type="match status" value="1"/>
</dbReference>
<dbReference type="PIRSF" id="PIRSF001221">
    <property type="entry name" value="Amidase_fungi"/>
    <property type="match status" value="1"/>
</dbReference>
<dbReference type="PANTHER" id="PTHR46072:SF4">
    <property type="entry name" value="AMIDASE C550.07-RELATED"/>
    <property type="match status" value="1"/>
</dbReference>
<comment type="caution">
    <text evidence="6">The sequence shown here is derived from an EMBL/GenBank/DDBJ whole genome shotgun (WGS) entry which is preliminary data.</text>
</comment>
<keyword evidence="7" id="KW-1185">Reference proteome</keyword>
<dbReference type="GO" id="GO:0016787">
    <property type="term" value="F:hydrolase activity"/>
    <property type="evidence" value="ECO:0007669"/>
    <property type="project" value="UniProtKB-KW"/>
</dbReference>
<dbReference type="PANTHER" id="PTHR46072">
    <property type="entry name" value="AMIDASE-RELATED-RELATED"/>
    <property type="match status" value="1"/>
</dbReference>
<dbReference type="SUPFAM" id="SSF75304">
    <property type="entry name" value="Amidase signature (AS) enzymes"/>
    <property type="match status" value="1"/>
</dbReference>
<dbReference type="InterPro" id="IPR023631">
    <property type="entry name" value="Amidase_dom"/>
</dbReference>
<evidence type="ECO:0000256" key="4">
    <source>
        <dbReference type="PIRSR" id="PIRSR001221-2"/>
    </source>
</evidence>
<evidence type="ECO:0000259" key="5">
    <source>
        <dbReference type="Pfam" id="PF01425"/>
    </source>
</evidence>
<evidence type="ECO:0000256" key="3">
    <source>
        <dbReference type="PIRSR" id="PIRSR001221-1"/>
    </source>
</evidence>
<feature type="active site" description="Charge relay system" evidence="3">
    <location>
        <position position="148"/>
    </location>
</feature>